<feature type="chain" id="PRO_5021994502" description="phospholipase D" evidence="7">
    <location>
        <begin position="27"/>
        <end position="377"/>
    </location>
</feature>
<evidence type="ECO:0000259" key="8">
    <source>
        <dbReference type="PROSITE" id="PS50035"/>
    </source>
</evidence>
<reference evidence="9 10" key="1">
    <citation type="journal article" date="2013" name="Stand. Genomic Sci.">
        <title>Genomic Encyclopedia of Type Strains, Phase I: The one thousand microbial genomes (KMG-I) project.</title>
        <authorList>
            <person name="Kyrpides N.C."/>
            <person name="Woyke T."/>
            <person name="Eisen J.A."/>
            <person name="Garrity G."/>
            <person name="Lilburn T.G."/>
            <person name="Beck B.J."/>
            <person name="Whitman W.B."/>
            <person name="Hugenholtz P."/>
            <person name="Klenk H.P."/>
        </authorList>
    </citation>
    <scope>NUCLEOTIDE SEQUENCE [LARGE SCALE GENOMIC DNA]</scope>
    <source>
        <strain evidence="9 10">DSM 45044</strain>
    </source>
</reference>
<dbReference type="Pfam" id="PF13091">
    <property type="entry name" value="PLDc_2"/>
    <property type="match status" value="2"/>
</dbReference>
<dbReference type="AlphaFoldDB" id="A0A562VAR8"/>
<evidence type="ECO:0000256" key="2">
    <source>
        <dbReference type="ARBA" id="ARBA00008664"/>
    </source>
</evidence>
<dbReference type="EC" id="3.1.4.4" evidence="3"/>
<gene>
    <name evidence="9" type="ORF">LX16_0675</name>
</gene>
<evidence type="ECO:0000256" key="5">
    <source>
        <dbReference type="ARBA" id="ARBA00022963"/>
    </source>
</evidence>
<dbReference type="GO" id="GO:0006793">
    <property type="term" value="P:phosphorus metabolic process"/>
    <property type="evidence" value="ECO:0007669"/>
    <property type="project" value="UniProtKB-ARBA"/>
</dbReference>
<evidence type="ECO:0000256" key="1">
    <source>
        <dbReference type="ARBA" id="ARBA00000798"/>
    </source>
</evidence>
<evidence type="ECO:0000256" key="3">
    <source>
        <dbReference type="ARBA" id="ARBA00012027"/>
    </source>
</evidence>
<evidence type="ECO:0000313" key="9">
    <source>
        <dbReference type="EMBL" id="TWJ14980.1"/>
    </source>
</evidence>
<comment type="similarity">
    <text evidence="2">Belongs to the phospholipase D family.</text>
</comment>
<keyword evidence="6" id="KW-0443">Lipid metabolism</keyword>
<dbReference type="GO" id="GO:0016042">
    <property type="term" value="P:lipid catabolic process"/>
    <property type="evidence" value="ECO:0007669"/>
    <property type="project" value="UniProtKB-KW"/>
</dbReference>
<dbReference type="RefSeq" id="WP_147132900.1">
    <property type="nucleotide sequence ID" value="NZ_BAABIJ010000001.1"/>
</dbReference>
<dbReference type="SMART" id="SM00155">
    <property type="entry name" value="PLDc"/>
    <property type="match status" value="2"/>
</dbReference>
<evidence type="ECO:0000256" key="6">
    <source>
        <dbReference type="ARBA" id="ARBA00023098"/>
    </source>
</evidence>
<dbReference type="InterPro" id="IPR025202">
    <property type="entry name" value="PLD-like_dom"/>
</dbReference>
<dbReference type="GO" id="GO:0016891">
    <property type="term" value="F:RNA endonuclease activity producing 5'-phosphomonoesters, hydrolytic mechanism"/>
    <property type="evidence" value="ECO:0007669"/>
    <property type="project" value="TreeGrafter"/>
</dbReference>
<feature type="domain" description="PLD phosphodiesterase" evidence="8">
    <location>
        <begin position="319"/>
        <end position="348"/>
    </location>
</feature>
<dbReference type="SUPFAM" id="SSF56024">
    <property type="entry name" value="Phospholipase D/nuclease"/>
    <property type="match status" value="2"/>
</dbReference>
<dbReference type="OrthoDB" id="3740959at2"/>
<keyword evidence="4" id="KW-0378">Hydrolase</keyword>
<feature type="signal peptide" evidence="7">
    <location>
        <begin position="1"/>
        <end position="26"/>
    </location>
</feature>
<evidence type="ECO:0000256" key="7">
    <source>
        <dbReference type="SAM" id="SignalP"/>
    </source>
</evidence>
<name>A0A562VAR8_9ACTN</name>
<dbReference type="PANTHER" id="PTHR43856:SF1">
    <property type="entry name" value="MITOCHONDRIAL CARDIOLIPIN HYDROLASE"/>
    <property type="match status" value="1"/>
</dbReference>
<dbReference type="Proteomes" id="UP000321617">
    <property type="component" value="Unassembled WGS sequence"/>
</dbReference>
<proteinExistence type="inferred from homology"/>
<organism evidence="9 10">
    <name type="scientific">Stackebrandtia albiflava</name>
    <dbReference type="NCBI Taxonomy" id="406432"/>
    <lineage>
        <taxon>Bacteria</taxon>
        <taxon>Bacillati</taxon>
        <taxon>Actinomycetota</taxon>
        <taxon>Actinomycetes</taxon>
        <taxon>Glycomycetales</taxon>
        <taxon>Glycomycetaceae</taxon>
        <taxon>Stackebrandtia</taxon>
    </lineage>
</organism>
<evidence type="ECO:0000313" key="10">
    <source>
        <dbReference type="Proteomes" id="UP000321617"/>
    </source>
</evidence>
<protein>
    <recommendedName>
        <fullName evidence="3">phospholipase D</fullName>
        <ecNumber evidence="3">3.1.4.4</ecNumber>
    </recommendedName>
</protein>
<dbReference type="PROSITE" id="PS50035">
    <property type="entry name" value="PLD"/>
    <property type="match status" value="1"/>
</dbReference>
<keyword evidence="5" id="KW-0442">Lipid degradation</keyword>
<dbReference type="GO" id="GO:0004630">
    <property type="term" value="F:phospholipase D activity"/>
    <property type="evidence" value="ECO:0007669"/>
    <property type="project" value="UniProtKB-EC"/>
</dbReference>
<evidence type="ECO:0000256" key="4">
    <source>
        <dbReference type="ARBA" id="ARBA00022801"/>
    </source>
</evidence>
<dbReference type="InterPro" id="IPR051406">
    <property type="entry name" value="PLD_domain"/>
</dbReference>
<dbReference type="EMBL" id="VLLL01000005">
    <property type="protein sequence ID" value="TWJ14980.1"/>
    <property type="molecule type" value="Genomic_DNA"/>
</dbReference>
<keyword evidence="10" id="KW-1185">Reference proteome</keyword>
<dbReference type="PANTHER" id="PTHR43856">
    <property type="entry name" value="CARDIOLIPIN HYDROLASE"/>
    <property type="match status" value="1"/>
</dbReference>
<dbReference type="InterPro" id="IPR001736">
    <property type="entry name" value="PLipase_D/transphosphatidylase"/>
</dbReference>
<comment type="catalytic activity">
    <reaction evidence="1">
        <text>a 1,2-diacyl-sn-glycero-3-phosphocholine + H2O = a 1,2-diacyl-sn-glycero-3-phosphate + choline + H(+)</text>
        <dbReference type="Rhea" id="RHEA:14445"/>
        <dbReference type="ChEBI" id="CHEBI:15354"/>
        <dbReference type="ChEBI" id="CHEBI:15377"/>
        <dbReference type="ChEBI" id="CHEBI:15378"/>
        <dbReference type="ChEBI" id="CHEBI:57643"/>
        <dbReference type="ChEBI" id="CHEBI:58608"/>
        <dbReference type="EC" id="3.1.4.4"/>
    </reaction>
</comment>
<dbReference type="Gene3D" id="3.30.870.10">
    <property type="entry name" value="Endonuclease Chain A"/>
    <property type="match status" value="2"/>
</dbReference>
<keyword evidence="7" id="KW-0732">Signal</keyword>
<accession>A0A562VAR8</accession>
<comment type="caution">
    <text evidence="9">The sequence shown here is derived from an EMBL/GenBank/DDBJ whole genome shotgun (WGS) entry which is preliminary data.</text>
</comment>
<sequence>MTRLRRPVTVALTVMLAGFLVAPATAATTDSSGCTHTGRYTVCTTDPRVHADGKDLTIVEEIQRRIDATDEGAAIRVAMYEWDLDRVSRDLVDAKARGVDVRVVIGTNDDRPDRNDENIAILRSGGIPVTQCADACLPNGDGVRAGAMHNKFFLISDASGDTVVQTSSNLTVGQVMKHQNLLATTGDAGLYDYYLGYWNRLSARSWTYGGVTWQDADRSRKGDHDLSKAYLFPMTSGDPVVAVLDNVTACRTENEDDRIWVAHSLFERADVRARLVELDTMGCDVKVVVGNTDDEAWLQQPLPGGRLDSGKVRALPGQHNKFIVVDAHYAGEWRKVVFTGSHNATGNSLRNADDVMLRVIESSVVNVYIHYFRDLYL</sequence>